<protein>
    <submittedName>
        <fullName evidence="1">Uncharacterized protein</fullName>
    </submittedName>
</protein>
<evidence type="ECO:0000313" key="1">
    <source>
        <dbReference type="EMBL" id="TWT81042.1"/>
    </source>
</evidence>
<gene>
    <name evidence="1" type="ORF">CA13_24890</name>
</gene>
<proteinExistence type="predicted"/>
<evidence type="ECO:0000313" key="2">
    <source>
        <dbReference type="Proteomes" id="UP000315010"/>
    </source>
</evidence>
<reference evidence="1 2" key="1">
    <citation type="submission" date="2019-02" db="EMBL/GenBank/DDBJ databases">
        <title>Deep-cultivation of Planctomycetes and their phenomic and genomic characterization uncovers novel biology.</title>
        <authorList>
            <person name="Wiegand S."/>
            <person name="Jogler M."/>
            <person name="Boedeker C."/>
            <person name="Pinto D."/>
            <person name="Vollmers J."/>
            <person name="Rivas-Marin E."/>
            <person name="Kohn T."/>
            <person name="Peeters S.H."/>
            <person name="Heuer A."/>
            <person name="Rast P."/>
            <person name="Oberbeckmann S."/>
            <person name="Bunk B."/>
            <person name="Jeske O."/>
            <person name="Meyerdierks A."/>
            <person name="Storesund J.E."/>
            <person name="Kallscheuer N."/>
            <person name="Luecker S."/>
            <person name="Lage O.M."/>
            <person name="Pohl T."/>
            <person name="Merkel B.J."/>
            <person name="Hornburger P."/>
            <person name="Mueller R.-W."/>
            <person name="Bruemmer F."/>
            <person name="Labrenz M."/>
            <person name="Spormann A.M."/>
            <person name="Op Den Camp H."/>
            <person name="Overmann J."/>
            <person name="Amann R."/>
            <person name="Jetten M.S.M."/>
            <person name="Mascher T."/>
            <person name="Medema M.H."/>
            <person name="Devos D.P."/>
            <person name="Kaster A.-K."/>
            <person name="Ovreas L."/>
            <person name="Rohde M."/>
            <person name="Galperin M.Y."/>
            <person name="Jogler C."/>
        </authorList>
    </citation>
    <scope>NUCLEOTIDE SEQUENCE [LARGE SCALE GENOMIC DNA]</scope>
    <source>
        <strain evidence="1 2">CA13</strain>
    </source>
</reference>
<dbReference type="AlphaFoldDB" id="A0A5C5Z0Y4"/>
<accession>A0A5C5Z0Y4</accession>
<keyword evidence="2" id="KW-1185">Reference proteome</keyword>
<dbReference type="Proteomes" id="UP000315010">
    <property type="component" value="Unassembled WGS sequence"/>
</dbReference>
<dbReference type="EMBL" id="SJPJ01000001">
    <property type="protein sequence ID" value="TWT81042.1"/>
    <property type="molecule type" value="Genomic_DNA"/>
</dbReference>
<name>A0A5C5Z0Y4_9BACT</name>
<comment type="caution">
    <text evidence="1">The sequence shown here is derived from an EMBL/GenBank/DDBJ whole genome shotgun (WGS) entry which is preliminary data.</text>
</comment>
<sequence length="73" mass="8044">MIRVASERLRPPPLPVKGYACQSSKVCIVLCRDDDLREKLMLGKICLVCCRGAKPVSVTHPGCKPMTFVALMI</sequence>
<organism evidence="1 2">
    <name type="scientific">Novipirellula herctigrandis</name>
    <dbReference type="NCBI Taxonomy" id="2527986"/>
    <lineage>
        <taxon>Bacteria</taxon>
        <taxon>Pseudomonadati</taxon>
        <taxon>Planctomycetota</taxon>
        <taxon>Planctomycetia</taxon>
        <taxon>Pirellulales</taxon>
        <taxon>Pirellulaceae</taxon>
        <taxon>Novipirellula</taxon>
    </lineage>
</organism>